<organism evidence="3 4">
    <name type="scientific">Mycena alexandri</name>
    <dbReference type="NCBI Taxonomy" id="1745969"/>
    <lineage>
        <taxon>Eukaryota</taxon>
        <taxon>Fungi</taxon>
        <taxon>Dikarya</taxon>
        <taxon>Basidiomycota</taxon>
        <taxon>Agaricomycotina</taxon>
        <taxon>Agaricomycetes</taxon>
        <taxon>Agaricomycetidae</taxon>
        <taxon>Agaricales</taxon>
        <taxon>Marasmiineae</taxon>
        <taxon>Mycenaceae</taxon>
        <taxon>Mycena</taxon>
    </lineage>
</organism>
<dbReference type="Proteomes" id="UP001218188">
    <property type="component" value="Unassembled WGS sequence"/>
</dbReference>
<evidence type="ECO:0000259" key="2">
    <source>
        <dbReference type="Pfam" id="PF18803"/>
    </source>
</evidence>
<name>A0AAD6SF48_9AGAR</name>
<accession>A0AAD6SF48</accession>
<evidence type="ECO:0000313" key="4">
    <source>
        <dbReference type="Proteomes" id="UP001218188"/>
    </source>
</evidence>
<comment type="caution">
    <text evidence="3">The sequence shown here is derived from an EMBL/GenBank/DDBJ whole genome shotgun (WGS) entry which is preliminary data.</text>
</comment>
<dbReference type="Pfam" id="PF18803">
    <property type="entry name" value="CxC2"/>
    <property type="match status" value="1"/>
</dbReference>
<evidence type="ECO:0000313" key="3">
    <source>
        <dbReference type="EMBL" id="KAJ7025893.1"/>
    </source>
</evidence>
<dbReference type="Pfam" id="PF18758">
    <property type="entry name" value="KDZ"/>
    <property type="match status" value="1"/>
</dbReference>
<feature type="compositionally biased region" description="Low complexity" evidence="1">
    <location>
        <begin position="55"/>
        <end position="75"/>
    </location>
</feature>
<evidence type="ECO:0000256" key="1">
    <source>
        <dbReference type="SAM" id="MobiDB-lite"/>
    </source>
</evidence>
<feature type="domain" description="CxC2-like cysteine cluster KDZ transposase-associated" evidence="2">
    <location>
        <begin position="206"/>
        <end position="309"/>
    </location>
</feature>
<protein>
    <recommendedName>
        <fullName evidence="2">CxC2-like cysteine cluster KDZ transposase-associated domain-containing protein</fullName>
    </recommendedName>
</protein>
<keyword evidence="4" id="KW-1185">Reference proteome</keyword>
<dbReference type="EMBL" id="JARJCM010000147">
    <property type="protein sequence ID" value="KAJ7025893.1"/>
    <property type="molecule type" value="Genomic_DNA"/>
</dbReference>
<dbReference type="InterPro" id="IPR041457">
    <property type="entry name" value="CxC2_KDZ-assoc"/>
</dbReference>
<gene>
    <name evidence="3" type="ORF">C8F04DRAFT_1268744</name>
</gene>
<dbReference type="AlphaFoldDB" id="A0AAD6SF48"/>
<dbReference type="InterPro" id="IPR040521">
    <property type="entry name" value="KDZ"/>
</dbReference>
<sequence>MKRVGISKKVKAPTNTSRVATSVPSVNVTFHTGTTLTAERRYVGNTALPQDPIRESSGGESFESSSNEPSLPFLNALDDAPGAIPAYEATTACDEKGEDKSKAMRASVAHMNELKEKESTFLRRLLSHYHNSQLLTPCSCGGKDRHDGLLLRRVACGDCLQSELLCRQCWAKKHRTMPTHWAFVWNKLEHFFEKYDFSRVLKNGAIRIGHNGEGCPDAQVAHSFTLVERNGIHATAIAFCGCKTETSEDGKKHPLAQYEQLLQAGIFPGSVKEPGTGYTFGVLEYYRQQRNQGKGSAYNFVLVLQRQADRFFAGGVPDIYKNFLAITRFYEDLQIILECGEAHGLDIPLPNEVKVPYPNRPPGFRGLNCAACPERGVNMPFVVKVPRYLRHTISMNSTLDGNFKANLFFKRDDGSDTALTDGRMYFPKQSEFDRISATYVIPEEDKEVPCKAHIGSIRHQGQHKYGNTALGGVVGCACDHAVLGSLIDMPKGEVFALGTYAQREMLRHRNTPPHAPESKTPMVQSYDSYCSFVVYQVKRAVDLFPDDKWLHALLKKVEGQIPADHINGHGVSCQTVWQAVYFACRAHFHGETAEVIWAFLNALGSSTRQSTGAARHDIINFVMHAWNMLKYLRQAELLAAERLDALRLFELHMAVVEELSRQHAKEVAAWSRMPRRATTDASGKVSSVYQHKSSKVVSVESTLAAMISAEQQKLQQDGELDAGTSVAQWVHDGMTIERQQLLAIALLENHREHPLQDTWDSVTKLRDSLNLRLKTFRVRQREIYPRLTLCGGERRLSSRQAYGESAK</sequence>
<reference evidence="3" key="1">
    <citation type="submission" date="2023-03" db="EMBL/GenBank/DDBJ databases">
        <title>Massive genome expansion in bonnet fungi (Mycena s.s.) driven by repeated elements and novel gene families across ecological guilds.</title>
        <authorList>
            <consortium name="Lawrence Berkeley National Laboratory"/>
            <person name="Harder C.B."/>
            <person name="Miyauchi S."/>
            <person name="Viragh M."/>
            <person name="Kuo A."/>
            <person name="Thoen E."/>
            <person name="Andreopoulos B."/>
            <person name="Lu D."/>
            <person name="Skrede I."/>
            <person name="Drula E."/>
            <person name="Henrissat B."/>
            <person name="Morin E."/>
            <person name="Kohler A."/>
            <person name="Barry K."/>
            <person name="LaButti K."/>
            <person name="Morin E."/>
            <person name="Salamov A."/>
            <person name="Lipzen A."/>
            <person name="Mereny Z."/>
            <person name="Hegedus B."/>
            <person name="Baldrian P."/>
            <person name="Stursova M."/>
            <person name="Weitz H."/>
            <person name="Taylor A."/>
            <person name="Grigoriev I.V."/>
            <person name="Nagy L.G."/>
            <person name="Martin F."/>
            <person name="Kauserud H."/>
        </authorList>
    </citation>
    <scope>NUCLEOTIDE SEQUENCE</scope>
    <source>
        <strain evidence="3">CBHHK200</strain>
    </source>
</reference>
<feature type="region of interest" description="Disordered" evidence="1">
    <location>
        <begin position="42"/>
        <end position="75"/>
    </location>
</feature>
<proteinExistence type="predicted"/>